<accession>A0AAJ8BR96</accession>
<sequence>MPEYKYYKCANTPMYTATQHKALDSIRKETPMISDHLAETHDENSKNATNNDGVSIF</sequence>
<name>A0AAJ8BR96_ASPNG</name>
<gene>
    <name evidence="1" type="ORF">An15g00430</name>
</gene>
<dbReference type="VEuPathDB" id="FungiDB:An15g00430"/>
<evidence type="ECO:0000313" key="1">
    <source>
        <dbReference type="RefSeq" id="XP_059602412.1"/>
    </source>
</evidence>
<dbReference type="RefSeq" id="XP_059602412.1">
    <property type="nucleotide sequence ID" value="XM_059744429.1"/>
</dbReference>
<reference evidence="1" key="1">
    <citation type="submission" date="2025-02" db="EMBL/GenBank/DDBJ databases">
        <authorList>
            <consortium name="NCBI Genome Project"/>
        </authorList>
    </citation>
    <scope>NUCLEOTIDE SEQUENCE</scope>
</reference>
<proteinExistence type="predicted"/>
<protein>
    <submittedName>
        <fullName evidence="1">Uncharacterized protein</fullName>
    </submittedName>
</protein>
<dbReference type="AlphaFoldDB" id="A0AAJ8BR96"/>
<dbReference type="KEGG" id="ang:An15g00430"/>
<reference evidence="1" key="2">
    <citation type="submission" date="2025-08" db="UniProtKB">
        <authorList>
            <consortium name="RefSeq"/>
        </authorList>
    </citation>
    <scope>IDENTIFICATION</scope>
</reference>
<dbReference type="GeneID" id="84593081"/>
<organism evidence="1">
    <name type="scientific">Aspergillus niger</name>
    <dbReference type="NCBI Taxonomy" id="5061"/>
    <lineage>
        <taxon>Eukaryota</taxon>
        <taxon>Fungi</taxon>
        <taxon>Dikarya</taxon>
        <taxon>Ascomycota</taxon>
        <taxon>Pezizomycotina</taxon>
        <taxon>Eurotiomycetes</taxon>
        <taxon>Eurotiomycetidae</taxon>
        <taxon>Eurotiales</taxon>
        <taxon>Aspergillaceae</taxon>
        <taxon>Aspergillus</taxon>
        <taxon>Aspergillus subgen. Circumdati</taxon>
    </lineage>
</organism>